<dbReference type="EMBL" id="FODB01000035">
    <property type="protein sequence ID" value="SEN97410.1"/>
    <property type="molecule type" value="Genomic_DNA"/>
</dbReference>
<sequence length="210" mass="23615">MSQGTLFIVSAPSGAGKTSLVRELIESLDGIQVSVSHTTRAKREGEVNGVNYHFTQVPDFEAMIDRGDFFEYAKVFDNYYGTSRQSVQTLLDAGQDVILEIDWQGAQQVREQMPSAVSIFILPPSRSELERRLSSRGTDEHAVIARRMRDAVSEMSHYDEYDYLVINDDFTTALQELQSLVISRRLTRAAMQERHAPLLDALLSQAPSVE</sequence>
<dbReference type="GeneID" id="97277859"/>
<dbReference type="OrthoDB" id="9808150at2"/>
<dbReference type="RefSeq" id="WP_044629294.1">
    <property type="nucleotide sequence ID" value="NZ_AP022869.1"/>
</dbReference>
<evidence type="ECO:0000313" key="16">
    <source>
        <dbReference type="Proteomes" id="UP000185024"/>
    </source>
</evidence>
<evidence type="ECO:0000256" key="2">
    <source>
        <dbReference type="ARBA" id="ARBA00005790"/>
    </source>
</evidence>
<evidence type="ECO:0000313" key="17">
    <source>
        <dbReference type="Proteomes" id="UP000199493"/>
    </source>
</evidence>
<reference evidence="14 17" key="1">
    <citation type="submission" date="2016-10" db="EMBL/GenBank/DDBJ databases">
        <authorList>
            <person name="de Groot N.N."/>
        </authorList>
    </citation>
    <scope>NUCLEOTIDE SEQUENCE [LARGE SCALE GENOMIC DNA]</scope>
    <source>
        <strain evidence="14 17">558</strain>
    </source>
</reference>
<dbReference type="InterPro" id="IPR020590">
    <property type="entry name" value="Guanylate_kinase_CS"/>
</dbReference>
<comment type="similarity">
    <text evidence="2 11">Belongs to the guanylate kinase family.</text>
</comment>
<accession>A0A0D7UXU3</accession>
<reference evidence="13 18" key="3">
    <citation type="submission" date="2020-03" db="EMBL/GenBank/DDBJ databases">
        <title>Complete Genome Sequence of Halomonas meridiana strain Eplume2, isolated from hydrothermal-plume in the north east Pacific Ocean.</title>
        <authorList>
            <person name="Kurihara Y."/>
            <person name="Kawai S."/>
            <person name="Sakai A."/>
            <person name="Galipon J."/>
            <person name="Arakawa K."/>
        </authorList>
    </citation>
    <scope>NUCLEOTIDE SEQUENCE [LARGE SCALE GENOMIC DNA]</scope>
    <source>
        <strain evidence="13 18">Eplume2</strain>
    </source>
</reference>
<evidence type="ECO:0000313" key="14">
    <source>
        <dbReference type="EMBL" id="SEN97410.1"/>
    </source>
</evidence>
<proteinExistence type="inferred from homology"/>
<evidence type="ECO:0000259" key="12">
    <source>
        <dbReference type="PROSITE" id="PS50052"/>
    </source>
</evidence>
<evidence type="ECO:0000313" key="18">
    <source>
        <dbReference type="Proteomes" id="UP000501053"/>
    </source>
</evidence>
<dbReference type="GO" id="GO:0005524">
    <property type="term" value="F:ATP binding"/>
    <property type="evidence" value="ECO:0007669"/>
    <property type="project" value="UniProtKB-UniRule"/>
</dbReference>
<dbReference type="SUPFAM" id="SSF52540">
    <property type="entry name" value="P-loop containing nucleoside triphosphate hydrolases"/>
    <property type="match status" value="1"/>
</dbReference>
<evidence type="ECO:0000256" key="9">
    <source>
        <dbReference type="ARBA" id="ARBA00022840"/>
    </source>
</evidence>
<dbReference type="InterPro" id="IPR017665">
    <property type="entry name" value="Guanylate_kinase"/>
</dbReference>
<reference evidence="15 16" key="2">
    <citation type="submission" date="2016-11" db="EMBL/GenBank/DDBJ databases">
        <authorList>
            <person name="Jaros S."/>
            <person name="Januszkiewicz K."/>
            <person name="Wedrychowicz H."/>
        </authorList>
    </citation>
    <scope>NUCLEOTIDE SEQUENCE [LARGE SCALE GENOMIC DNA]</scope>
    <source>
        <strain evidence="15 16">ACAM 239</strain>
    </source>
</reference>
<dbReference type="FunFam" id="3.30.63.10:FF:000002">
    <property type="entry name" value="Guanylate kinase 1"/>
    <property type="match status" value="1"/>
</dbReference>
<comment type="subcellular location">
    <subcellularLocation>
        <location evidence="1 11">Cytoplasm</location>
    </subcellularLocation>
</comment>
<keyword evidence="8 11" id="KW-0418">Kinase</keyword>
<keyword evidence="5 11" id="KW-0963">Cytoplasm</keyword>
<comment type="function">
    <text evidence="11">Essential for recycling GMP and indirectly, cGMP.</text>
</comment>
<comment type="catalytic activity">
    <reaction evidence="11">
        <text>GMP + ATP = GDP + ADP</text>
        <dbReference type="Rhea" id="RHEA:20780"/>
        <dbReference type="ChEBI" id="CHEBI:30616"/>
        <dbReference type="ChEBI" id="CHEBI:58115"/>
        <dbReference type="ChEBI" id="CHEBI:58189"/>
        <dbReference type="ChEBI" id="CHEBI:456216"/>
        <dbReference type="EC" id="2.7.4.8"/>
    </reaction>
</comment>
<dbReference type="Gene3D" id="3.40.50.300">
    <property type="entry name" value="P-loop containing nucleotide triphosphate hydrolases"/>
    <property type="match status" value="1"/>
</dbReference>
<evidence type="ECO:0000256" key="5">
    <source>
        <dbReference type="ARBA" id="ARBA00022490"/>
    </source>
</evidence>
<dbReference type="FunFam" id="3.40.50.300:FF:000084">
    <property type="entry name" value="Guanylate kinase"/>
    <property type="match status" value="1"/>
</dbReference>
<dbReference type="PROSITE" id="PS50052">
    <property type="entry name" value="GUANYLATE_KINASE_2"/>
    <property type="match status" value="1"/>
</dbReference>
<keyword evidence="18" id="KW-1185">Reference proteome</keyword>
<evidence type="ECO:0000313" key="15">
    <source>
        <dbReference type="EMBL" id="SIN75023.1"/>
    </source>
</evidence>
<evidence type="ECO:0000256" key="8">
    <source>
        <dbReference type="ARBA" id="ARBA00022777"/>
    </source>
</evidence>
<dbReference type="Proteomes" id="UP000185024">
    <property type="component" value="Unassembled WGS sequence"/>
</dbReference>
<evidence type="ECO:0000256" key="10">
    <source>
        <dbReference type="ARBA" id="ARBA00030128"/>
    </source>
</evidence>
<evidence type="ECO:0000256" key="7">
    <source>
        <dbReference type="ARBA" id="ARBA00022741"/>
    </source>
</evidence>
<protein>
    <recommendedName>
        <fullName evidence="4 11">Guanylate kinase</fullName>
        <ecNumber evidence="3 11">2.7.4.8</ecNumber>
    </recommendedName>
    <alternativeName>
        <fullName evidence="10 11">GMP kinase</fullName>
    </alternativeName>
</protein>
<dbReference type="SMART" id="SM00072">
    <property type="entry name" value="GuKc"/>
    <property type="match status" value="1"/>
</dbReference>
<gene>
    <name evidence="11 13" type="primary">gmk</name>
    <name evidence="13" type="ORF">HMEPL2_23380</name>
    <name evidence="14" type="ORF">SAMN04490369_103521</name>
    <name evidence="15" type="ORF">SAMN05878438_3179</name>
</gene>
<dbReference type="NCBIfam" id="TIGR03263">
    <property type="entry name" value="guanyl_kin"/>
    <property type="match status" value="1"/>
</dbReference>
<keyword evidence="6 11" id="KW-0808">Transferase</keyword>
<feature type="domain" description="Guanylate kinase-like" evidence="12">
    <location>
        <begin position="4"/>
        <end position="182"/>
    </location>
</feature>
<dbReference type="GO" id="GO:0005829">
    <property type="term" value="C:cytosol"/>
    <property type="evidence" value="ECO:0007669"/>
    <property type="project" value="TreeGrafter"/>
</dbReference>
<dbReference type="PATRIC" id="fig|29570.3.peg.646"/>
<evidence type="ECO:0000256" key="1">
    <source>
        <dbReference type="ARBA" id="ARBA00004496"/>
    </source>
</evidence>
<dbReference type="EMBL" id="AP022869">
    <property type="protein sequence ID" value="BCB71987.1"/>
    <property type="molecule type" value="Genomic_DNA"/>
</dbReference>
<dbReference type="Proteomes" id="UP000501053">
    <property type="component" value="Chromosome"/>
</dbReference>
<dbReference type="PROSITE" id="PS00856">
    <property type="entry name" value="GUANYLATE_KINASE_1"/>
    <property type="match status" value="1"/>
</dbReference>
<dbReference type="Proteomes" id="UP000199493">
    <property type="component" value="Unassembled WGS sequence"/>
</dbReference>
<feature type="binding site" evidence="11">
    <location>
        <begin position="11"/>
        <end position="18"/>
    </location>
    <ligand>
        <name>ATP</name>
        <dbReference type="ChEBI" id="CHEBI:30616"/>
    </ligand>
</feature>
<dbReference type="Gene3D" id="3.30.63.10">
    <property type="entry name" value="Guanylate Kinase phosphate binding domain"/>
    <property type="match status" value="1"/>
</dbReference>
<dbReference type="GO" id="GO:0004385">
    <property type="term" value="F:GMP kinase activity"/>
    <property type="evidence" value="ECO:0007669"/>
    <property type="project" value="UniProtKB-UniRule"/>
</dbReference>
<dbReference type="EMBL" id="FSQX01000001">
    <property type="protein sequence ID" value="SIN75023.1"/>
    <property type="molecule type" value="Genomic_DNA"/>
</dbReference>
<dbReference type="InterPro" id="IPR008145">
    <property type="entry name" value="GK/Ca_channel_bsu"/>
</dbReference>
<dbReference type="CDD" id="cd00071">
    <property type="entry name" value="GMPK"/>
    <property type="match status" value="1"/>
</dbReference>
<keyword evidence="7 11" id="KW-0547">Nucleotide-binding</keyword>
<dbReference type="Pfam" id="PF00625">
    <property type="entry name" value="Guanylate_kin"/>
    <property type="match status" value="1"/>
</dbReference>
<name>A0A0D7UXU3_9GAMM</name>
<accession>A0A1H8KWU2</accession>
<evidence type="ECO:0000256" key="3">
    <source>
        <dbReference type="ARBA" id="ARBA00012961"/>
    </source>
</evidence>
<keyword evidence="9 11" id="KW-0067">ATP-binding</keyword>
<evidence type="ECO:0000256" key="4">
    <source>
        <dbReference type="ARBA" id="ARBA00016296"/>
    </source>
</evidence>
<dbReference type="EC" id="2.7.4.8" evidence="3 11"/>
<dbReference type="InterPro" id="IPR008144">
    <property type="entry name" value="Guanylate_kin-like_dom"/>
</dbReference>
<dbReference type="AlphaFoldDB" id="A0A0D7UXU3"/>
<evidence type="ECO:0000313" key="13">
    <source>
        <dbReference type="EMBL" id="BCB71987.1"/>
    </source>
</evidence>
<dbReference type="STRING" id="77097.SAMN04490369_103521"/>
<evidence type="ECO:0000256" key="6">
    <source>
        <dbReference type="ARBA" id="ARBA00022679"/>
    </source>
</evidence>
<dbReference type="PANTHER" id="PTHR23117:SF13">
    <property type="entry name" value="GUANYLATE KINASE"/>
    <property type="match status" value="1"/>
</dbReference>
<dbReference type="HAMAP" id="MF_00328">
    <property type="entry name" value="Guanylate_kinase"/>
    <property type="match status" value="1"/>
</dbReference>
<dbReference type="InterPro" id="IPR027417">
    <property type="entry name" value="P-loop_NTPase"/>
</dbReference>
<dbReference type="PANTHER" id="PTHR23117">
    <property type="entry name" value="GUANYLATE KINASE-RELATED"/>
    <property type="match status" value="1"/>
</dbReference>
<evidence type="ECO:0000256" key="11">
    <source>
        <dbReference type="HAMAP-Rule" id="MF_00328"/>
    </source>
</evidence>
<organism evidence="13 18">
    <name type="scientific">Vreelandella aquamarina</name>
    <dbReference type="NCBI Taxonomy" id="77097"/>
    <lineage>
        <taxon>Bacteria</taxon>
        <taxon>Pseudomonadati</taxon>
        <taxon>Pseudomonadota</taxon>
        <taxon>Gammaproteobacteria</taxon>
        <taxon>Oceanospirillales</taxon>
        <taxon>Halomonadaceae</taxon>
        <taxon>Vreelandella</taxon>
    </lineage>
</organism>